<dbReference type="PROSITE" id="PS00178">
    <property type="entry name" value="AA_TRNA_LIGASE_I"/>
    <property type="match status" value="1"/>
</dbReference>
<evidence type="ECO:0000256" key="5">
    <source>
        <dbReference type="ARBA" id="ARBA00022840"/>
    </source>
</evidence>
<dbReference type="InterPro" id="IPR054608">
    <property type="entry name" value="SYY-like_C"/>
</dbReference>
<dbReference type="FunFam" id="3.40.50.620:FF:000008">
    <property type="entry name" value="Tyrosine--tRNA ligase"/>
    <property type="match status" value="1"/>
</dbReference>
<dbReference type="InterPro" id="IPR002305">
    <property type="entry name" value="aa-tRNA-synth_Ic"/>
</dbReference>
<sequence>MNNKNLNIIQYLHERNLIAQITNKKSLIETLKSKSITLYCGFDPTSDSLHIGHLIPLLCLRQFQIFGHRPLILIGGGTGLIGDPSFKESRRNTNLIDIVQQWSEKIKRQISLFVDCSCGPHSQASIVNNYDWLSSISFLTFLKDIGKFFSVNKMINKDSIKKRLQKNNYGISYSEFSYNLLQSYDFAHLYKNYNTILQIGGSDQWGNIVSGIDLIRRIYKSTAYGLTVPLLTKSDNIKFGKTEKNTIWLDGKKTSPYKFYQYWINSSDKEVYHFLKFFTNIDIDTINILKQKDSISNSKPQAQTILAEKLTRLVHGKKGLKTAQNITNNLFMGQTHKLTLDDFEQLLQDGVPTVLLKSGITLQQALVASNLVSSRTQARELIMSSSITINSKKQLKTEYVFHATDRLYDRFTLLRRGKKNYCLIKWE</sequence>
<feature type="short sequence motif" description="'HIGH' region" evidence="11">
    <location>
        <begin position="44"/>
        <end position="53"/>
    </location>
</feature>
<dbReference type="Pfam" id="PF22421">
    <property type="entry name" value="SYY_C-terminal"/>
    <property type="match status" value="1"/>
</dbReference>
<dbReference type="EC" id="6.1.1.1" evidence="11"/>
<dbReference type="InterPro" id="IPR002942">
    <property type="entry name" value="S4_RNA-bd"/>
</dbReference>
<feature type="binding site" evidence="11">
    <location>
        <position position="39"/>
    </location>
    <ligand>
        <name>L-tyrosine</name>
        <dbReference type="ChEBI" id="CHEBI:58315"/>
    </ligand>
</feature>
<dbReference type="GO" id="GO:0004831">
    <property type="term" value="F:tyrosine-tRNA ligase activity"/>
    <property type="evidence" value="ECO:0007669"/>
    <property type="project" value="UniProtKB-UniRule"/>
</dbReference>
<evidence type="ECO:0000256" key="9">
    <source>
        <dbReference type="ARBA" id="ARBA00048248"/>
    </source>
</evidence>
<dbReference type="InterPro" id="IPR036986">
    <property type="entry name" value="S4_RNA-bd_sf"/>
</dbReference>
<comment type="subcellular location">
    <subcellularLocation>
        <location evidence="1 11">Cytoplasm</location>
    </subcellularLocation>
</comment>
<evidence type="ECO:0000313" key="15">
    <source>
        <dbReference type="Proteomes" id="UP001056209"/>
    </source>
</evidence>
<feature type="short sequence motif" description="'KMSKS' region" evidence="11">
    <location>
        <begin position="238"/>
        <end position="242"/>
    </location>
</feature>
<evidence type="ECO:0000313" key="14">
    <source>
        <dbReference type="EMBL" id="URJ28384.1"/>
    </source>
</evidence>
<evidence type="ECO:0000256" key="4">
    <source>
        <dbReference type="ARBA" id="ARBA00022741"/>
    </source>
</evidence>
<dbReference type="Gene3D" id="1.10.240.10">
    <property type="entry name" value="Tyrosyl-Transfer RNA Synthetase"/>
    <property type="match status" value="1"/>
</dbReference>
<feature type="binding site" evidence="11">
    <location>
        <position position="182"/>
    </location>
    <ligand>
        <name>L-tyrosine</name>
        <dbReference type="ChEBI" id="CHEBI:58315"/>
    </ligand>
</feature>
<dbReference type="Proteomes" id="UP001056209">
    <property type="component" value="Chromosome"/>
</dbReference>
<reference evidence="14" key="1">
    <citation type="submission" date="2022-05" db="EMBL/GenBank/DDBJ databases">
        <title>Impact of host demography and evolutionary history on endosymbiont molecular evolution: a test in carpenter ants (Genus Camponotus) and their Blochmannia endosymbionts.</title>
        <authorList>
            <person name="Manthey J.D."/>
            <person name="Giron J.C."/>
            <person name="Hruska J.P."/>
        </authorList>
    </citation>
    <scope>NUCLEOTIDE SEQUENCE</scope>
    <source>
        <strain evidence="14">C-039</strain>
    </source>
</reference>
<evidence type="ECO:0000256" key="11">
    <source>
        <dbReference type="HAMAP-Rule" id="MF_02006"/>
    </source>
</evidence>
<dbReference type="Gene3D" id="3.10.290.10">
    <property type="entry name" value="RNA-binding S4 domain"/>
    <property type="match status" value="1"/>
</dbReference>
<keyword evidence="4 11" id="KW-0547">Nucleotide-binding</keyword>
<name>A0A9Q8X2W9_9ENTR</name>
<dbReference type="InterPro" id="IPR014729">
    <property type="entry name" value="Rossmann-like_a/b/a_fold"/>
</dbReference>
<evidence type="ECO:0000256" key="12">
    <source>
        <dbReference type="PROSITE-ProRule" id="PRU00182"/>
    </source>
</evidence>
<keyword evidence="5 11" id="KW-0067">ATP-binding</keyword>
<organism evidence="14 15">
    <name type="scientific">Candidatus Blochmannia vicinus</name>
    <name type="common">nom. nud.</name>
    <dbReference type="NCBI Taxonomy" id="251540"/>
    <lineage>
        <taxon>Bacteria</taxon>
        <taxon>Pseudomonadati</taxon>
        <taxon>Pseudomonadota</taxon>
        <taxon>Gammaproteobacteria</taxon>
        <taxon>Enterobacterales</taxon>
        <taxon>Enterobacteriaceae</taxon>
        <taxon>ant endosymbionts</taxon>
        <taxon>Candidatus Blochmanniella</taxon>
    </lineage>
</organism>
<keyword evidence="2 11" id="KW-0963">Cytoplasm</keyword>
<dbReference type="CDD" id="cd00165">
    <property type="entry name" value="S4"/>
    <property type="match status" value="1"/>
</dbReference>
<dbReference type="GO" id="GO:0003723">
    <property type="term" value="F:RNA binding"/>
    <property type="evidence" value="ECO:0007669"/>
    <property type="project" value="UniProtKB-KW"/>
</dbReference>
<evidence type="ECO:0000256" key="1">
    <source>
        <dbReference type="ARBA" id="ARBA00004496"/>
    </source>
</evidence>
<dbReference type="InterPro" id="IPR001412">
    <property type="entry name" value="aa-tRNA-synth_I_CS"/>
</dbReference>
<gene>
    <name evidence="11 14" type="primary">tyrS</name>
    <name evidence="14" type="ORF">M9393_01345</name>
</gene>
<dbReference type="AlphaFoldDB" id="A0A9Q8X2W9"/>
<evidence type="ECO:0000259" key="13">
    <source>
        <dbReference type="SMART" id="SM00363"/>
    </source>
</evidence>
<comment type="subunit">
    <text evidence="11">Homodimer.</text>
</comment>
<comment type="function">
    <text evidence="11">Catalyzes the attachment of tyrosine to tRNA(Tyr) in a two-step reaction: tyrosine is first activated by ATP to form Tyr-AMP and then transferred to the acceptor end of tRNA(Tyr).</text>
</comment>
<dbReference type="SMART" id="SM00363">
    <property type="entry name" value="S4"/>
    <property type="match status" value="1"/>
</dbReference>
<evidence type="ECO:0000256" key="2">
    <source>
        <dbReference type="ARBA" id="ARBA00022490"/>
    </source>
</evidence>
<keyword evidence="7 11" id="KW-0648">Protein biosynthesis</keyword>
<feature type="domain" description="RNA-binding S4" evidence="13">
    <location>
        <begin position="360"/>
        <end position="422"/>
    </location>
</feature>
<dbReference type="CDD" id="cd00805">
    <property type="entry name" value="TyrRS_core"/>
    <property type="match status" value="1"/>
</dbReference>
<dbReference type="PANTHER" id="PTHR11766">
    <property type="entry name" value="TYROSYL-TRNA SYNTHETASE"/>
    <property type="match status" value="1"/>
</dbReference>
<evidence type="ECO:0000256" key="7">
    <source>
        <dbReference type="ARBA" id="ARBA00022917"/>
    </source>
</evidence>
<dbReference type="InterPro" id="IPR024107">
    <property type="entry name" value="Tyr-tRNA-ligase_bac_1"/>
</dbReference>
<evidence type="ECO:0000256" key="3">
    <source>
        <dbReference type="ARBA" id="ARBA00022598"/>
    </source>
</evidence>
<keyword evidence="6 12" id="KW-0694">RNA-binding</keyword>
<comment type="catalytic activity">
    <reaction evidence="9 11">
        <text>tRNA(Tyr) + L-tyrosine + ATP = L-tyrosyl-tRNA(Tyr) + AMP + diphosphate + H(+)</text>
        <dbReference type="Rhea" id="RHEA:10220"/>
        <dbReference type="Rhea" id="RHEA-COMP:9706"/>
        <dbReference type="Rhea" id="RHEA-COMP:9707"/>
        <dbReference type="ChEBI" id="CHEBI:15378"/>
        <dbReference type="ChEBI" id="CHEBI:30616"/>
        <dbReference type="ChEBI" id="CHEBI:33019"/>
        <dbReference type="ChEBI" id="CHEBI:58315"/>
        <dbReference type="ChEBI" id="CHEBI:78442"/>
        <dbReference type="ChEBI" id="CHEBI:78536"/>
        <dbReference type="ChEBI" id="CHEBI:456215"/>
        <dbReference type="EC" id="6.1.1.1"/>
    </reaction>
</comment>
<dbReference type="GO" id="GO:0005829">
    <property type="term" value="C:cytosol"/>
    <property type="evidence" value="ECO:0007669"/>
    <property type="project" value="TreeGrafter"/>
</dbReference>
<dbReference type="Pfam" id="PF00579">
    <property type="entry name" value="tRNA-synt_1b"/>
    <property type="match status" value="1"/>
</dbReference>
<evidence type="ECO:0000256" key="10">
    <source>
        <dbReference type="ARBA" id="ARBA00060965"/>
    </source>
</evidence>
<dbReference type="SUPFAM" id="SSF55174">
    <property type="entry name" value="Alpha-L RNA-binding motif"/>
    <property type="match status" value="1"/>
</dbReference>
<dbReference type="HAMAP" id="MF_02006">
    <property type="entry name" value="Tyr_tRNA_synth_type1"/>
    <property type="match status" value="1"/>
</dbReference>
<dbReference type="FunFam" id="1.10.240.10:FF:000001">
    <property type="entry name" value="Tyrosine--tRNA ligase"/>
    <property type="match status" value="1"/>
</dbReference>
<dbReference type="InterPro" id="IPR024088">
    <property type="entry name" value="Tyr-tRNA-ligase_bac-type"/>
</dbReference>
<dbReference type="GO" id="GO:0006437">
    <property type="term" value="P:tyrosyl-tRNA aminoacylation"/>
    <property type="evidence" value="ECO:0007669"/>
    <property type="project" value="UniProtKB-UniRule"/>
</dbReference>
<dbReference type="GO" id="GO:0005524">
    <property type="term" value="F:ATP binding"/>
    <property type="evidence" value="ECO:0007669"/>
    <property type="project" value="UniProtKB-UniRule"/>
</dbReference>
<keyword evidence="3 11" id="KW-0436">Ligase</keyword>
<dbReference type="InterPro" id="IPR002307">
    <property type="entry name" value="Tyr-tRNA-ligase"/>
</dbReference>
<dbReference type="Gene3D" id="3.40.50.620">
    <property type="entry name" value="HUPs"/>
    <property type="match status" value="1"/>
</dbReference>
<dbReference type="SUPFAM" id="SSF52374">
    <property type="entry name" value="Nucleotidylyl transferase"/>
    <property type="match status" value="1"/>
</dbReference>
<dbReference type="RefSeq" id="WP_250248841.1">
    <property type="nucleotide sequence ID" value="NZ_CP097753.1"/>
</dbReference>
<keyword evidence="8 11" id="KW-0030">Aminoacyl-tRNA synthetase</keyword>
<evidence type="ECO:0000256" key="6">
    <source>
        <dbReference type="ARBA" id="ARBA00022884"/>
    </source>
</evidence>
<dbReference type="PANTHER" id="PTHR11766:SF0">
    <property type="entry name" value="TYROSINE--TRNA LIGASE, MITOCHONDRIAL"/>
    <property type="match status" value="1"/>
</dbReference>
<comment type="similarity">
    <text evidence="10 11">Belongs to the class-I aminoacyl-tRNA synthetase family. TyrS type 1 subfamily.</text>
</comment>
<dbReference type="PRINTS" id="PR01040">
    <property type="entry name" value="TRNASYNTHTYR"/>
</dbReference>
<dbReference type="PROSITE" id="PS50889">
    <property type="entry name" value="S4"/>
    <property type="match status" value="1"/>
</dbReference>
<dbReference type="NCBIfam" id="TIGR00234">
    <property type="entry name" value="tyrS"/>
    <property type="match status" value="1"/>
</dbReference>
<protein>
    <recommendedName>
        <fullName evidence="11">Tyrosine--tRNA ligase</fullName>
        <ecNumber evidence="11">6.1.1.1</ecNumber>
    </recommendedName>
    <alternativeName>
        <fullName evidence="11">Tyrosyl-tRNA synthetase</fullName>
        <shortName evidence="11">TyrRS</shortName>
    </alternativeName>
</protein>
<accession>A0A9Q8X2W9</accession>
<dbReference type="EMBL" id="CP097753">
    <property type="protein sequence ID" value="URJ28384.1"/>
    <property type="molecule type" value="Genomic_DNA"/>
</dbReference>
<feature type="binding site" evidence="11">
    <location>
        <position position="241"/>
    </location>
    <ligand>
        <name>ATP</name>
        <dbReference type="ChEBI" id="CHEBI:30616"/>
    </ligand>
</feature>
<feature type="binding site" evidence="11">
    <location>
        <position position="178"/>
    </location>
    <ligand>
        <name>L-tyrosine</name>
        <dbReference type="ChEBI" id="CHEBI:58315"/>
    </ligand>
</feature>
<dbReference type="GO" id="GO:0042803">
    <property type="term" value="F:protein homodimerization activity"/>
    <property type="evidence" value="ECO:0007669"/>
    <property type="project" value="UniProtKB-ARBA"/>
</dbReference>
<evidence type="ECO:0000256" key="8">
    <source>
        <dbReference type="ARBA" id="ARBA00023146"/>
    </source>
</evidence>
<proteinExistence type="inferred from homology"/>